<proteinExistence type="inferred from homology"/>
<evidence type="ECO:0000313" key="5">
    <source>
        <dbReference type="EMBL" id="KAK3395201.1"/>
    </source>
</evidence>
<reference evidence="5" key="2">
    <citation type="submission" date="2023-06" db="EMBL/GenBank/DDBJ databases">
        <authorList>
            <consortium name="Lawrence Berkeley National Laboratory"/>
            <person name="Haridas S."/>
            <person name="Hensen N."/>
            <person name="Bonometti L."/>
            <person name="Westerberg I."/>
            <person name="Brannstrom I.O."/>
            <person name="Guillou S."/>
            <person name="Cros-Aarteil S."/>
            <person name="Calhoun S."/>
            <person name="Kuo A."/>
            <person name="Mondo S."/>
            <person name="Pangilinan J."/>
            <person name="Riley R."/>
            <person name="LaButti K."/>
            <person name="Andreopoulos B."/>
            <person name="Lipzen A."/>
            <person name="Chen C."/>
            <person name="Yanf M."/>
            <person name="Daum C."/>
            <person name="Ng V."/>
            <person name="Clum A."/>
            <person name="Steindorff A."/>
            <person name="Ohm R."/>
            <person name="Martin F."/>
            <person name="Silar P."/>
            <person name="Natvig D."/>
            <person name="Lalanne C."/>
            <person name="Gautier V."/>
            <person name="Ament-velasquez S.L."/>
            <person name="Kruys A."/>
            <person name="Hutchinson M.I."/>
            <person name="Powell A.J."/>
            <person name="Barry K."/>
            <person name="Miller A.N."/>
            <person name="Grigoriev I.V."/>
            <person name="Debuchy R."/>
            <person name="Gladieux P."/>
            <person name="Thoren M.H."/>
            <person name="Johannesson H."/>
        </authorList>
    </citation>
    <scope>NUCLEOTIDE SEQUENCE</scope>
    <source>
        <strain evidence="5">CBS 232.78</strain>
    </source>
</reference>
<keyword evidence="2" id="KW-0274">FAD</keyword>
<feature type="binding site" evidence="2">
    <location>
        <position position="112"/>
    </location>
    <ligand>
        <name>FAD</name>
        <dbReference type="ChEBI" id="CHEBI:57692"/>
    </ligand>
</feature>
<dbReference type="Pfam" id="PF05199">
    <property type="entry name" value="GMC_oxred_C"/>
    <property type="match status" value="1"/>
</dbReference>
<dbReference type="Gene3D" id="3.30.560.10">
    <property type="entry name" value="Glucose Oxidase, domain 3"/>
    <property type="match status" value="1"/>
</dbReference>
<dbReference type="PIRSF" id="PIRSF000137">
    <property type="entry name" value="Alcohol_oxidase"/>
    <property type="match status" value="1"/>
</dbReference>
<comment type="similarity">
    <text evidence="1">Belongs to the GMC oxidoreductase family.</text>
</comment>
<dbReference type="GO" id="GO:0044550">
    <property type="term" value="P:secondary metabolite biosynthetic process"/>
    <property type="evidence" value="ECO:0007669"/>
    <property type="project" value="TreeGrafter"/>
</dbReference>
<feature type="binding site" evidence="2">
    <location>
        <position position="261"/>
    </location>
    <ligand>
        <name>FAD</name>
        <dbReference type="ChEBI" id="CHEBI:57692"/>
    </ligand>
</feature>
<dbReference type="SUPFAM" id="SSF51905">
    <property type="entry name" value="FAD/NAD(P)-binding domain"/>
    <property type="match status" value="1"/>
</dbReference>
<dbReference type="EMBL" id="JAULSW010000001">
    <property type="protein sequence ID" value="KAK3395201.1"/>
    <property type="molecule type" value="Genomic_DNA"/>
</dbReference>
<reference evidence="5" key="1">
    <citation type="journal article" date="2023" name="Mol. Phylogenet. Evol.">
        <title>Genome-scale phylogeny and comparative genomics of the fungal order Sordariales.</title>
        <authorList>
            <person name="Hensen N."/>
            <person name="Bonometti L."/>
            <person name="Westerberg I."/>
            <person name="Brannstrom I.O."/>
            <person name="Guillou S."/>
            <person name="Cros-Aarteil S."/>
            <person name="Calhoun S."/>
            <person name="Haridas S."/>
            <person name="Kuo A."/>
            <person name="Mondo S."/>
            <person name="Pangilinan J."/>
            <person name="Riley R."/>
            <person name="LaButti K."/>
            <person name="Andreopoulos B."/>
            <person name="Lipzen A."/>
            <person name="Chen C."/>
            <person name="Yan M."/>
            <person name="Daum C."/>
            <person name="Ng V."/>
            <person name="Clum A."/>
            <person name="Steindorff A."/>
            <person name="Ohm R.A."/>
            <person name="Martin F."/>
            <person name="Silar P."/>
            <person name="Natvig D.O."/>
            <person name="Lalanne C."/>
            <person name="Gautier V."/>
            <person name="Ament-Velasquez S.L."/>
            <person name="Kruys A."/>
            <person name="Hutchinson M.I."/>
            <person name="Powell A.J."/>
            <person name="Barry K."/>
            <person name="Miller A.N."/>
            <person name="Grigoriev I.V."/>
            <person name="Debuchy R."/>
            <person name="Gladieux P."/>
            <person name="Hiltunen Thoren M."/>
            <person name="Johannesson H."/>
        </authorList>
    </citation>
    <scope>NUCLEOTIDE SEQUENCE</scope>
    <source>
        <strain evidence="5">CBS 232.78</strain>
    </source>
</reference>
<feature type="signal peptide" evidence="3">
    <location>
        <begin position="1"/>
        <end position="21"/>
    </location>
</feature>
<dbReference type="GO" id="GO:0016614">
    <property type="term" value="F:oxidoreductase activity, acting on CH-OH group of donors"/>
    <property type="evidence" value="ECO:0007669"/>
    <property type="project" value="InterPro"/>
</dbReference>
<dbReference type="InterPro" id="IPR036188">
    <property type="entry name" value="FAD/NAD-bd_sf"/>
</dbReference>
<sequence length="627" mass="66284">MRTIVLGFSLAWCLTNSIVLADNSGQGSDNDALAFDYIVVGGGASGLVVANRLTENRGTSVLVLERGGFDDKIEAIVPWYGNLLDTSVLLNPQSAPVAKLNNATWSVAVANVVGGGTVVSGMGGLRGSKADYDAWEELGNPGWGWNGLLKYFRKSTTFTPPTAAAAREFNITWDASVYGNGPARLHIPSFQYPDIKAVWDAFRHQGVPVPPGGNNGNPPAAVWLPSFIDARTQTRSTARNAYYDPVNATRHNLRLLTGQTVTEILFARGKPLAANGVRAVSALDNTARSFYARKEVILAAGAIQTPQLLQVSGIGPADVLRAAGIPVKKDVPGVGANLQDTPLTLMIFDLANQTFPNSNAILSNATYNATSWEEYLRFKTGPITSVGSNSVISFALQHLYSAAAAAAVVRRLLAQNALLYLPDVYARSAPLLRGFKAQRTILANRLNGTAAAVVTHPMQASGFTPAPLQRPLSRGTVTLNTTNPHGLPVVQFNALMNPTDSENIVSIVRRVRRLWASPELAHLLPTEAAPGAQFQTDEEILGALTANLQFLWPSLAAMSGTAAMMPESLGGVVGPDLRVYGVDGLSIVDASIMPLIIAGALQGTVYAIAEKAADLIKARGGGGGHGH</sequence>
<comment type="caution">
    <text evidence="5">The sequence shown here is derived from an EMBL/GenBank/DDBJ whole genome shotgun (WGS) entry which is preliminary data.</text>
</comment>
<dbReference type="PROSITE" id="PS00624">
    <property type="entry name" value="GMC_OXRED_2"/>
    <property type="match status" value="1"/>
</dbReference>
<dbReference type="GO" id="GO:0050660">
    <property type="term" value="F:flavin adenine dinucleotide binding"/>
    <property type="evidence" value="ECO:0007669"/>
    <property type="project" value="InterPro"/>
</dbReference>
<accession>A0AAE0P896</accession>
<evidence type="ECO:0000313" key="6">
    <source>
        <dbReference type="Proteomes" id="UP001285441"/>
    </source>
</evidence>
<dbReference type="PANTHER" id="PTHR11552">
    <property type="entry name" value="GLUCOSE-METHANOL-CHOLINE GMC OXIDOREDUCTASE"/>
    <property type="match status" value="1"/>
</dbReference>
<keyword evidence="6" id="KW-1185">Reference proteome</keyword>
<dbReference type="InterPro" id="IPR000172">
    <property type="entry name" value="GMC_OxRdtase_N"/>
</dbReference>
<gene>
    <name evidence="5" type="ORF">B0H63DRAFT_64937</name>
</gene>
<keyword evidence="2" id="KW-0285">Flavoprotein</keyword>
<dbReference type="InterPro" id="IPR012132">
    <property type="entry name" value="GMC_OxRdtase"/>
</dbReference>
<organism evidence="5 6">
    <name type="scientific">Podospora didyma</name>
    <dbReference type="NCBI Taxonomy" id="330526"/>
    <lineage>
        <taxon>Eukaryota</taxon>
        <taxon>Fungi</taxon>
        <taxon>Dikarya</taxon>
        <taxon>Ascomycota</taxon>
        <taxon>Pezizomycotina</taxon>
        <taxon>Sordariomycetes</taxon>
        <taxon>Sordariomycetidae</taxon>
        <taxon>Sordariales</taxon>
        <taxon>Podosporaceae</taxon>
        <taxon>Podospora</taxon>
    </lineage>
</organism>
<dbReference type="AlphaFoldDB" id="A0AAE0P896"/>
<feature type="chain" id="PRO_5042238946" description="Glucose-methanol-choline oxidoreductase N-terminal domain-containing protein" evidence="3">
    <location>
        <begin position="22"/>
        <end position="627"/>
    </location>
</feature>
<evidence type="ECO:0000256" key="3">
    <source>
        <dbReference type="SAM" id="SignalP"/>
    </source>
</evidence>
<dbReference type="Proteomes" id="UP001285441">
    <property type="component" value="Unassembled WGS sequence"/>
</dbReference>
<feature type="domain" description="Glucose-methanol-choline oxidoreductase N-terminal" evidence="4">
    <location>
        <begin position="301"/>
        <end position="315"/>
    </location>
</feature>
<dbReference type="InterPro" id="IPR007867">
    <property type="entry name" value="GMC_OxRtase_C"/>
</dbReference>
<dbReference type="Gene3D" id="3.50.50.60">
    <property type="entry name" value="FAD/NAD(P)-binding domain"/>
    <property type="match status" value="1"/>
</dbReference>
<dbReference type="SUPFAM" id="SSF54373">
    <property type="entry name" value="FAD-linked reductases, C-terminal domain"/>
    <property type="match status" value="1"/>
</dbReference>
<evidence type="ECO:0000256" key="1">
    <source>
        <dbReference type="ARBA" id="ARBA00010790"/>
    </source>
</evidence>
<evidence type="ECO:0000256" key="2">
    <source>
        <dbReference type="PIRSR" id="PIRSR000137-2"/>
    </source>
</evidence>
<name>A0AAE0P896_9PEZI</name>
<dbReference type="PANTHER" id="PTHR11552:SF115">
    <property type="entry name" value="DEHYDROGENASE XPTC-RELATED"/>
    <property type="match status" value="1"/>
</dbReference>
<keyword evidence="3" id="KW-0732">Signal</keyword>
<comment type="cofactor">
    <cofactor evidence="2">
        <name>FAD</name>
        <dbReference type="ChEBI" id="CHEBI:57692"/>
    </cofactor>
</comment>
<dbReference type="Pfam" id="PF00732">
    <property type="entry name" value="GMC_oxred_N"/>
    <property type="match status" value="1"/>
</dbReference>
<evidence type="ECO:0000259" key="4">
    <source>
        <dbReference type="PROSITE" id="PS00624"/>
    </source>
</evidence>
<protein>
    <recommendedName>
        <fullName evidence="4">Glucose-methanol-choline oxidoreductase N-terminal domain-containing protein</fullName>
    </recommendedName>
</protein>